<proteinExistence type="predicted"/>
<evidence type="ECO:0000256" key="4">
    <source>
        <dbReference type="ARBA" id="ARBA00023136"/>
    </source>
</evidence>
<comment type="subcellular location">
    <subcellularLocation>
        <location evidence="1">Membrane</location>
    </subcellularLocation>
</comment>
<dbReference type="InParanoid" id="A9VBL3"/>
<organism evidence="8 9">
    <name type="scientific">Monosiga brevicollis</name>
    <name type="common">Choanoflagellate</name>
    <dbReference type="NCBI Taxonomy" id="81824"/>
    <lineage>
        <taxon>Eukaryota</taxon>
        <taxon>Choanoflagellata</taxon>
        <taxon>Craspedida</taxon>
        <taxon>Salpingoecidae</taxon>
        <taxon>Monosiga</taxon>
    </lineage>
</organism>
<protein>
    <recommendedName>
        <fullName evidence="7">Fatty acid hydroxylase domain-containing protein</fullName>
    </recommendedName>
</protein>
<dbReference type="GO" id="GO:0016020">
    <property type="term" value="C:membrane"/>
    <property type="evidence" value="ECO:0007669"/>
    <property type="project" value="UniProtKB-SubCell"/>
</dbReference>
<evidence type="ECO:0000256" key="5">
    <source>
        <dbReference type="SAM" id="Phobius"/>
    </source>
</evidence>
<dbReference type="GeneID" id="5895364"/>
<dbReference type="GO" id="GO:0016491">
    <property type="term" value="F:oxidoreductase activity"/>
    <property type="evidence" value="ECO:0007669"/>
    <property type="project" value="InterPro"/>
</dbReference>
<evidence type="ECO:0000256" key="1">
    <source>
        <dbReference type="ARBA" id="ARBA00004370"/>
    </source>
</evidence>
<keyword evidence="9" id="KW-1185">Reference proteome</keyword>
<dbReference type="Proteomes" id="UP000001357">
    <property type="component" value="Unassembled WGS sequence"/>
</dbReference>
<feature type="signal peptide" evidence="6">
    <location>
        <begin position="1"/>
        <end position="33"/>
    </location>
</feature>
<evidence type="ECO:0000256" key="6">
    <source>
        <dbReference type="SAM" id="SignalP"/>
    </source>
</evidence>
<keyword evidence="2 5" id="KW-0812">Transmembrane</keyword>
<name>A9VBL3_MONBE</name>
<gene>
    <name evidence="8" type="ORF">MONBRDRAFT_39006</name>
</gene>
<dbReference type="GO" id="GO:0005506">
    <property type="term" value="F:iron ion binding"/>
    <property type="evidence" value="ECO:0007669"/>
    <property type="project" value="InterPro"/>
</dbReference>
<dbReference type="PANTHER" id="PTHR11863">
    <property type="entry name" value="STEROL DESATURASE"/>
    <property type="match status" value="1"/>
</dbReference>
<evidence type="ECO:0000259" key="7">
    <source>
        <dbReference type="Pfam" id="PF04116"/>
    </source>
</evidence>
<reference evidence="8 9" key="1">
    <citation type="journal article" date="2008" name="Nature">
        <title>The genome of the choanoflagellate Monosiga brevicollis and the origin of metazoans.</title>
        <authorList>
            <consortium name="JGI Sequencing"/>
            <person name="King N."/>
            <person name="Westbrook M.J."/>
            <person name="Young S.L."/>
            <person name="Kuo A."/>
            <person name="Abedin M."/>
            <person name="Chapman J."/>
            <person name="Fairclough S."/>
            <person name="Hellsten U."/>
            <person name="Isogai Y."/>
            <person name="Letunic I."/>
            <person name="Marr M."/>
            <person name="Pincus D."/>
            <person name="Putnam N."/>
            <person name="Rokas A."/>
            <person name="Wright K.J."/>
            <person name="Zuzow R."/>
            <person name="Dirks W."/>
            <person name="Good M."/>
            <person name="Goodstein D."/>
            <person name="Lemons D."/>
            <person name="Li W."/>
            <person name="Lyons J.B."/>
            <person name="Morris A."/>
            <person name="Nichols S."/>
            <person name="Richter D.J."/>
            <person name="Salamov A."/>
            <person name="Bork P."/>
            <person name="Lim W.A."/>
            <person name="Manning G."/>
            <person name="Miller W.T."/>
            <person name="McGinnis W."/>
            <person name="Shapiro H."/>
            <person name="Tjian R."/>
            <person name="Grigoriev I.V."/>
            <person name="Rokhsar D."/>
        </authorList>
    </citation>
    <scope>NUCLEOTIDE SEQUENCE [LARGE SCALE GENOMIC DNA]</scope>
    <source>
        <strain evidence="9">MX1 / ATCC 50154</strain>
    </source>
</reference>
<feature type="chain" id="PRO_5002744896" description="Fatty acid hydroxylase domain-containing protein" evidence="6">
    <location>
        <begin position="34"/>
        <end position="260"/>
    </location>
</feature>
<evidence type="ECO:0000313" key="8">
    <source>
        <dbReference type="EMBL" id="EDQ85117.1"/>
    </source>
</evidence>
<evidence type="ECO:0000256" key="2">
    <source>
        <dbReference type="ARBA" id="ARBA00022692"/>
    </source>
</evidence>
<evidence type="ECO:0000256" key="3">
    <source>
        <dbReference type="ARBA" id="ARBA00022989"/>
    </source>
</evidence>
<dbReference type="KEGG" id="mbr:MONBRDRAFT_39006"/>
<dbReference type="AlphaFoldDB" id="A9VBL3"/>
<feature type="transmembrane region" description="Helical" evidence="5">
    <location>
        <begin position="100"/>
        <end position="120"/>
    </location>
</feature>
<dbReference type="EMBL" id="CH991577">
    <property type="protein sequence ID" value="EDQ85117.1"/>
    <property type="molecule type" value="Genomic_DNA"/>
</dbReference>
<keyword evidence="6" id="KW-0732">Signal</keyword>
<dbReference type="InterPro" id="IPR050307">
    <property type="entry name" value="Sterol_Desaturase_Related"/>
</dbReference>
<accession>A9VBL3</accession>
<feature type="transmembrane region" description="Helical" evidence="5">
    <location>
        <begin position="57"/>
        <end position="79"/>
    </location>
</feature>
<dbReference type="Pfam" id="PF04116">
    <property type="entry name" value="FA_hydroxylase"/>
    <property type="match status" value="1"/>
</dbReference>
<dbReference type="eggNOG" id="KOG0872">
    <property type="taxonomic scope" value="Eukaryota"/>
</dbReference>
<evidence type="ECO:0000313" key="9">
    <source>
        <dbReference type="Proteomes" id="UP000001357"/>
    </source>
</evidence>
<sequence>MTATESAIVWLQRGCNLLALLCLSASRSEAALAQSKEITRSLLEFEDLSDTAMATVLVWREVKLGVGALISVVAVTVFWMAYVEKLVWTYNFFGRHEYNVWWFISSIFVYMFFFDAWFYVTHRWLHESKFMWDTIHIHHHAFKEPTAFCQDAVHPVEAIVQGPFGHYLPTLFFPIHPLAHALFGFLSSIFAVAAHDGRTWDLNNHYYHHCAGKGRRNSFNYSLYWPLWDAVFNTRLVFSPSCDVTNTLWRRKAETAQRQV</sequence>
<keyword evidence="3 5" id="KW-1133">Transmembrane helix</keyword>
<dbReference type="GO" id="GO:0008610">
    <property type="term" value="P:lipid biosynthetic process"/>
    <property type="evidence" value="ECO:0007669"/>
    <property type="project" value="InterPro"/>
</dbReference>
<keyword evidence="4 5" id="KW-0472">Membrane</keyword>
<dbReference type="STRING" id="81824.A9VBL3"/>
<dbReference type="RefSeq" id="XP_001750121.1">
    <property type="nucleotide sequence ID" value="XM_001750069.1"/>
</dbReference>
<dbReference type="InterPro" id="IPR006694">
    <property type="entry name" value="Fatty_acid_hydroxylase"/>
</dbReference>
<feature type="domain" description="Fatty acid hydroxylase" evidence="7">
    <location>
        <begin position="108"/>
        <end position="234"/>
    </location>
</feature>